<sequence length="308" mass="30631">MTAHRPVVAGVGPATEHLPVVRVAAREAAAHGRSLALLHAFNWAAALAVPAAPGPGASGPGVPGPGASGPGARGPGTSNPGAPGSGALSPRAEAERLIARAAVVADEVEPALPVSGEIVEGAAVAALVRRSASAFLVAVGDGGMADGGSCVPADSPAVQVAARADCPVLVVRREPPPKGPVLVGVDGSPSSRTALAFAFDCAARRSARLLVVRVVEPDRPADDDADSLAGIVARCAERYPALGAECHTLHGDPGTVLLEQSRSAQLAVVAARGDEPWRGMLGAVAQTLLYHSPAPLTVVRGLTPVAVP</sequence>
<accession>A0A136PNB9</accession>
<dbReference type="EMBL" id="LRQV01000093">
    <property type="protein sequence ID" value="KXK59892.1"/>
    <property type="molecule type" value="Genomic_DNA"/>
</dbReference>
<proteinExistence type="inferred from homology"/>
<comment type="caution">
    <text evidence="4">The sequence shown here is derived from an EMBL/GenBank/DDBJ whole genome shotgun (WGS) entry which is preliminary data.</text>
</comment>
<dbReference type="PANTHER" id="PTHR46268:SF6">
    <property type="entry name" value="UNIVERSAL STRESS PROTEIN UP12"/>
    <property type="match status" value="1"/>
</dbReference>
<organism evidence="4 5">
    <name type="scientific">Micromonospora rosaria</name>
    <dbReference type="NCBI Taxonomy" id="47874"/>
    <lineage>
        <taxon>Bacteria</taxon>
        <taxon>Bacillati</taxon>
        <taxon>Actinomycetota</taxon>
        <taxon>Actinomycetes</taxon>
        <taxon>Micromonosporales</taxon>
        <taxon>Micromonosporaceae</taxon>
        <taxon>Micromonospora</taxon>
    </lineage>
</organism>
<dbReference type="InterPro" id="IPR006015">
    <property type="entry name" value="Universal_stress_UspA"/>
</dbReference>
<reference evidence="4 5" key="1">
    <citation type="submission" date="2016-01" db="EMBL/GenBank/DDBJ databases">
        <title>Whole genome sequence and analysis of Micromonospora rosaria DSM 803, which can produce antibacterial substance rosamicin.</title>
        <authorList>
            <person name="Yang H."/>
            <person name="He X."/>
            <person name="Zhu D."/>
        </authorList>
    </citation>
    <scope>NUCLEOTIDE SEQUENCE [LARGE SCALE GENOMIC DNA]</scope>
    <source>
        <strain evidence="4 5">DSM 803</strain>
    </source>
</reference>
<dbReference type="Gene3D" id="3.40.50.620">
    <property type="entry name" value="HUPs"/>
    <property type="match status" value="2"/>
</dbReference>
<feature type="domain" description="UspA" evidence="3">
    <location>
        <begin position="180"/>
        <end position="300"/>
    </location>
</feature>
<evidence type="ECO:0000259" key="3">
    <source>
        <dbReference type="Pfam" id="PF00582"/>
    </source>
</evidence>
<feature type="region of interest" description="Disordered" evidence="2">
    <location>
        <begin position="54"/>
        <end position="90"/>
    </location>
</feature>
<dbReference type="Proteomes" id="UP000070620">
    <property type="component" value="Unassembled WGS sequence"/>
</dbReference>
<dbReference type="InterPro" id="IPR014729">
    <property type="entry name" value="Rossmann-like_a/b/a_fold"/>
</dbReference>
<dbReference type="AlphaFoldDB" id="A0A136PNB9"/>
<comment type="similarity">
    <text evidence="1">Belongs to the universal stress protein A family.</text>
</comment>
<evidence type="ECO:0000256" key="1">
    <source>
        <dbReference type="ARBA" id="ARBA00008791"/>
    </source>
</evidence>
<dbReference type="SUPFAM" id="SSF52402">
    <property type="entry name" value="Adenine nucleotide alpha hydrolases-like"/>
    <property type="match status" value="2"/>
</dbReference>
<gene>
    <name evidence="4" type="ORF">AWW66_21865</name>
</gene>
<feature type="compositionally biased region" description="Gly residues" evidence="2">
    <location>
        <begin position="56"/>
        <end position="74"/>
    </location>
</feature>
<name>A0A136PNB9_9ACTN</name>
<dbReference type="PRINTS" id="PR01438">
    <property type="entry name" value="UNVRSLSTRESS"/>
</dbReference>
<keyword evidence="5" id="KW-1185">Reference proteome</keyword>
<dbReference type="InterPro" id="IPR006016">
    <property type="entry name" value="UspA"/>
</dbReference>
<dbReference type="PANTHER" id="PTHR46268">
    <property type="entry name" value="STRESS RESPONSE PROTEIN NHAX"/>
    <property type="match status" value="1"/>
</dbReference>
<dbReference type="Pfam" id="PF00582">
    <property type="entry name" value="Usp"/>
    <property type="match status" value="1"/>
</dbReference>
<evidence type="ECO:0000256" key="2">
    <source>
        <dbReference type="SAM" id="MobiDB-lite"/>
    </source>
</evidence>
<protein>
    <recommendedName>
        <fullName evidence="3">UspA domain-containing protein</fullName>
    </recommendedName>
</protein>
<evidence type="ECO:0000313" key="5">
    <source>
        <dbReference type="Proteomes" id="UP000070620"/>
    </source>
</evidence>
<evidence type="ECO:0000313" key="4">
    <source>
        <dbReference type="EMBL" id="KXK59892.1"/>
    </source>
</evidence>